<evidence type="ECO:0000313" key="14">
    <source>
        <dbReference type="Proteomes" id="UP000619479"/>
    </source>
</evidence>
<dbReference type="PIRSF" id="PIRSF000538">
    <property type="entry name" value="GlpK"/>
    <property type="match status" value="1"/>
</dbReference>
<feature type="domain" description="Carbohydrate kinase FGGY C-terminal" evidence="12">
    <location>
        <begin position="243"/>
        <end position="423"/>
    </location>
</feature>
<feature type="site" description="Important for activity" evidence="8">
    <location>
        <position position="8"/>
    </location>
</feature>
<protein>
    <recommendedName>
        <fullName evidence="8 10">Xylulose kinase</fullName>
        <shortName evidence="8 10">Xylulokinase</shortName>
        <ecNumber evidence="8 10">2.7.1.17</ecNumber>
    </recommendedName>
</protein>
<proteinExistence type="inferred from homology"/>
<dbReference type="EC" id="2.7.1.17" evidence="8 10"/>
<dbReference type="SUPFAM" id="SSF53067">
    <property type="entry name" value="Actin-like ATPase domain"/>
    <property type="match status" value="2"/>
</dbReference>
<keyword evidence="7 8" id="KW-0119">Carbohydrate metabolism</keyword>
<keyword evidence="4 8" id="KW-0547">Nucleotide-binding</keyword>
<evidence type="ECO:0000256" key="6">
    <source>
        <dbReference type="ARBA" id="ARBA00022840"/>
    </source>
</evidence>
<evidence type="ECO:0000256" key="9">
    <source>
        <dbReference type="RuleBase" id="RU003733"/>
    </source>
</evidence>
<dbReference type="GO" id="GO:0005524">
    <property type="term" value="F:ATP binding"/>
    <property type="evidence" value="ECO:0007669"/>
    <property type="project" value="UniProtKB-UniRule"/>
</dbReference>
<dbReference type="InterPro" id="IPR018484">
    <property type="entry name" value="FGGY_N"/>
</dbReference>
<dbReference type="InterPro" id="IPR006000">
    <property type="entry name" value="Xylulokinase"/>
</dbReference>
<gene>
    <name evidence="8 10 13" type="primary">xylB</name>
    <name evidence="13" type="ORF">Acy02nite_23850</name>
</gene>
<dbReference type="PANTHER" id="PTHR43095:SF5">
    <property type="entry name" value="XYLULOSE KINASE"/>
    <property type="match status" value="1"/>
</dbReference>
<keyword evidence="2 8" id="KW-0859">Xylose metabolism</keyword>
<dbReference type="GO" id="GO:0042732">
    <property type="term" value="P:D-xylose metabolic process"/>
    <property type="evidence" value="ECO:0007669"/>
    <property type="project" value="UniProtKB-KW"/>
</dbReference>
<dbReference type="NCBIfam" id="TIGR01312">
    <property type="entry name" value="XylB"/>
    <property type="match status" value="1"/>
</dbReference>
<accession>A0A919M6K8</accession>
<dbReference type="PANTHER" id="PTHR43095">
    <property type="entry name" value="SUGAR KINASE"/>
    <property type="match status" value="1"/>
</dbReference>
<dbReference type="CDD" id="cd07809">
    <property type="entry name" value="ASKHA_NBD_FGGY_BaXK-like"/>
    <property type="match status" value="1"/>
</dbReference>
<comment type="caution">
    <text evidence="13">The sequence shown here is derived from an EMBL/GenBank/DDBJ whole genome shotgun (WGS) entry which is preliminary data.</text>
</comment>
<comment type="catalytic activity">
    <reaction evidence="8 10">
        <text>D-xylulose + ATP = D-xylulose 5-phosphate + ADP + H(+)</text>
        <dbReference type="Rhea" id="RHEA:10964"/>
        <dbReference type="ChEBI" id="CHEBI:15378"/>
        <dbReference type="ChEBI" id="CHEBI:17140"/>
        <dbReference type="ChEBI" id="CHEBI:30616"/>
        <dbReference type="ChEBI" id="CHEBI:57737"/>
        <dbReference type="ChEBI" id="CHEBI:456216"/>
        <dbReference type="EC" id="2.7.1.17"/>
    </reaction>
</comment>
<evidence type="ECO:0000259" key="12">
    <source>
        <dbReference type="Pfam" id="PF02782"/>
    </source>
</evidence>
<dbReference type="PROSITE" id="PS00445">
    <property type="entry name" value="FGGY_KINASES_2"/>
    <property type="match status" value="1"/>
</dbReference>
<evidence type="ECO:0000259" key="11">
    <source>
        <dbReference type="Pfam" id="PF00370"/>
    </source>
</evidence>
<evidence type="ECO:0000256" key="2">
    <source>
        <dbReference type="ARBA" id="ARBA00022629"/>
    </source>
</evidence>
<evidence type="ECO:0000313" key="13">
    <source>
        <dbReference type="EMBL" id="GID64504.1"/>
    </source>
</evidence>
<evidence type="ECO:0000256" key="5">
    <source>
        <dbReference type="ARBA" id="ARBA00022777"/>
    </source>
</evidence>
<evidence type="ECO:0000256" key="8">
    <source>
        <dbReference type="HAMAP-Rule" id="MF_02220"/>
    </source>
</evidence>
<dbReference type="PROSITE" id="PS00933">
    <property type="entry name" value="FGGY_KINASES_1"/>
    <property type="match status" value="1"/>
</dbReference>
<evidence type="ECO:0000256" key="7">
    <source>
        <dbReference type="ARBA" id="ARBA00023277"/>
    </source>
</evidence>
<keyword evidence="6 8" id="KW-0067">ATP-binding</keyword>
<feature type="domain" description="Carbohydrate kinase FGGY N-terminal" evidence="11">
    <location>
        <begin position="4"/>
        <end position="193"/>
    </location>
</feature>
<comment type="similarity">
    <text evidence="1 8 9">Belongs to the FGGY kinase family.</text>
</comment>
<dbReference type="Pfam" id="PF00370">
    <property type="entry name" value="FGGY_N"/>
    <property type="match status" value="1"/>
</dbReference>
<dbReference type="InterPro" id="IPR050406">
    <property type="entry name" value="FGGY_Carb_Kinase"/>
</dbReference>
<comment type="function">
    <text evidence="8">Catalyzes the phosphorylation of D-xylulose to D-xylulose 5-phosphate.</text>
</comment>
<dbReference type="Proteomes" id="UP000619479">
    <property type="component" value="Unassembled WGS sequence"/>
</dbReference>
<feature type="binding site" evidence="8">
    <location>
        <begin position="71"/>
        <end position="72"/>
    </location>
    <ligand>
        <name>substrate</name>
    </ligand>
</feature>
<evidence type="ECO:0000256" key="10">
    <source>
        <dbReference type="RuleBase" id="RU364073"/>
    </source>
</evidence>
<feature type="active site" description="Proton acceptor" evidence="8">
    <location>
        <position position="226"/>
    </location>
</feature>
<sequence>MALVAGIDSSTQSCKVVIRDAETGKLVRQGRAAHPDGTEVHPDAWWAALQQAIEEAGGLDDVAAASVAGQQHGMVVLDENGDVVRPALLWNDTRSAGAATELIEELGGGAAWAEAVGIVPVASFTLTKLRWLARNEPANAAKVAAVCLPHDWLTWKLSGSTDLADLRTDRSDASGTLYWSARTNEYRPDLLELGFGRALRTPVVLGPTGVAGHLPNGAPLGPGAGDNAAAALGAGALPGDVIVSIGTSGTVFVSSDAAPVDPTGTVAGFADTTGRFLPIVVTLNAARVLDAAAKLLGVSHDELSRLALSAPAGADGLVLVPYLEGERTPNRPDATGAIHGLTLKTSDPAHLARAAVEGMLCALADGLDALVGQGAQANRIVLVGGGARSEAVRRVAPALFGKPVLVPPPGEYVADGAARQAAWVTAGSDVPPAWSAETPEVYEDDPVPLIREQYAAAQHAVLDRTR</sequence>
<dbReference type="Pfam" id="PF02782">
    <property type="entry name" value="FGGY_C"/>
    <property type="match status" value="1"/>
</dbReference>
<dbReference type="HAMAP" id="MF_02220">
    <property type="entry name" value="XylB"/>
    <property type="match status" value="1"/>
</dbReference>
<evidence type="ECO:0000256" key="1">
    <source>
        <dbReference type="ARBA" id="ARBA00009156"/>
    </source>
</evidence>
<dbReference type="InterPro" id="IPR043129">
    <property type="entry name" value="ATPase_NBD"/>
</dbReference>
<reference evidence="13" key="1">
    <citation type="submission" date="2021-01" db="EMBL/GenBank/DDBJ databases">
        <title>Whole genome shotgun sequence of Actinoplanes cyaneus NBRC 14990.</title>
        <authorList>
            <person name="Komaki H."/>
            <person name="Tamura T."/>
        </authorList>
    </citation>
    <scope>NUCLEOTIDE SEQUENCE</scope>
    <source>
        <strain evidence="13">NBRC 14990</strain>
    </source>
</reference>
<dbReference type="EMBL" id="BOMH01000017">
    <property type="protein sequence ID" value="GID64504.1"/>
    <property type="molecule type" value="Genomic_DNA"/>
</dbReference>
<name>A0A919M6K8_9ACTN</name>
<evidence type="ECO:0000256" key="4">
    <source>
        <dbReference type="ARBA" id="ARBA00022741"/>
    </source>
</evidence>
<dbReference type="Gene3D" id="3.30.420.40">
    <property type="match status" value="2"/>
</dbReference>
<evidence type="ECO:0000256" key="3">
    <source>
        <dbReference type="ARBA" id="ARBA00022679"/>
    </source>
</evidence>
<keyword evidence="14" id="KW-1185">Reference proteome</keyword>
<dbReference type="InterPro" id="IPR018485">
    <property type="entry name" value="FGGY_C"/>
</dbReference>
<dbReference type="GO" id="GO:0004856">
    <property type="term" value="F:D-xylulokinase activity"/>
    <property type="evidence" value="ECO:0007669"/>
    <property type="project" value="UniProtKB-UniRule"/>
</dbReference>
<dbReference type="GO" id="GO:0005998">
    <property type="term" value="P:xylulose catabolic process"/>
    <property type="evidence" value="ECO:0007669"/>
    <property type="project" value="UniProtKB-UniRule"/>
</dbReference>
<dbReference type="InterPro" id="IPR018483">
    <property type="entry name" value="Carb_kinase_FGGY_CS"/>
</dbReference>
<dbReference type="AlphaFoldDB" id="A0A919M6K8"/>
<dbReference type="RefSeq" id="WP_203740001.1">
    <property type="nucleotide sequence ID" value="NZ_BAAAUC010000007.1"/>
</dbReference>
<dbReference type="InterPro" id="IPR000577">
    <property type="entry name" value="Carb_kinase_FGGY"/>
</dbReference>
<organism evidence="13 14">
    <name type="scientific">Actinoplanes cyaneus</name>
    <dbReference type="NCBI Taxonomy" id="52696"/>
    <lineage>
        <taxon>Bacteria</taxon>
        <taxon>Bacillati</taxon>
        <taxon>Actinomycetota</taxon>
        <taxon>Actinomycetes</taxon>
        <taxon>Micromonosporales</taxon>
        <taxon>Micromonosporaceae</taxon>
        <taxon>Actinoplanes</taxon>
    </lineage>
</organism>
<keyword evidence="5 8" id="KW-0418">Kinase</keyword>
<keyword evidence="3 8" id="KW-0808">Transferase</keyword>